<organism evidence="2 3">
    <name type="scientific">Pseudomonas amygdali pv. tabaci</name>
    <name type="common">Pseudomonas syringae pv. tabaci</name>
    <dbReference type="NCBI Taxonomy" id="322"/>
    <lineage>
        <taxon>Bacteria</taxon>
        <taxon>Pseudomonadati</taxon>
        <taxon>Pseudomonadota</taxon>
        <taxon>Gammaproteobacteria</taxon>
        <taxon>Pseudomonadales</taxon>
        <taxon>Pseudomonadaceae</taxon>
        <taxon>Pseudomonas</taxon>
        <taxon>Pseudomonas amygdali</taxon>
    </lineage>
</organism>
<feature type="non-terminal residue" evidence="2">
    <location>
        <position position="1"/>
    </location>
</feature>
<dbReference type="Pfam" id="PF00668">
    <property type="entry name" value="Condensation"/>
    <property type="match status" value="2"/>
</dbReference>
<dbReference type="InterPro" id="IPR023213">
    <property type="entry name" value="CAT-like_dom_sf"/>
</dbReference>
<evidence type="ECO:0000313" key="2">
    <source>
        <dbReference type="EMBL" id="RMW13852.1"/>
    </source>
</evidence>
<comment type="caution">
    <text evidence="2">The sequence shown here is derived from an EMBL/GenBank/DDBJ whole genome shotgun (WGS) entry which is preliminary data.</text>
</comment>
<sequence length="474" mass="52541">VDGVSWRVLLDDLQTAYRQLSEATPVRFAAKTSAFRDWAARLQAYAGNESLREELHVWQRQLGGPVAQLPCHNPQGGQQNRHAQTVSVRLDAERTRQLLQQAPSAYRTQVNDLLLTALAQVVCRWSGQPSTLVQLEGHGRETLFDDIDLTRTVGWFTSAYPLRLTPAVAGDAAPGESIKAIKEQLRQVPHKGLGYGVLRYLADSASKAAMQALPVAPITFNYLGQFDQSFASDALFRPLEESAGAAHDPHAPLPNELSIDSQVYGGELRLSWTFSGAVFERDTVQRLADEYAVELQQLIAHCTTDGVAGVTPSDFPLARLSQSQLSSLPIPAAQIEDIYPLAPMQQGMLFHTLFAQDAGNYINQMRVEVSGLDVPRFRAAWQATLDAHEVLRSGFFSHLEQSLQVVLRDVSMPFVELDARAQSGEWIDDWANADRQQGFDLARAPLLRLAVLRTGEQTHQLIYTSHHILMDGWS</sequence>
<proteinExistence type="predicted"/>
<evidence type="ECO:0000259" key="1">
    <source>
        <dbReference type="Pfam" id="PF00668"/>
    </source>
</evidence>
<gene>
    <name evidence="2" type="ORF">ALP03_05655</name>
</gene>
<dbReference type="GO" id="GO:0003824">
    <property type="term" value="F:catalytic activity"/>
    <property type="evidence" value="ECO:0007669"/>
    <property type="project" value="InterPro"/>
</dbReference>
<dbReference type="CDD" id="cd19534">
    <property type="entry name" value="E_NRPS"/>
    <property type="match status" value="1"/>
</dbReference>
<dbReference type="NCBIfam" id="TIGR01720">
    <property type="entry name" value="NRPS-para261"/>
    <property type="match status" value="1"/>
</dbReference>
<dbReference type="InterPro" id="IPR010060">
    <property type="entry name" value="NRPS_synth"/>
</dbReference>
<dbReference type="EMBL" id="RBVA01000002">
    <property type="protein sequence ID" value="RMW13852.1"/>
    <property type="molecule type" value="Genomic_DNA"/>
</dbReference>
<protein>
    <recommendedName>
        <fullName evidence="1">Condensation domain-containing protein</fullName>
    </recommendedName>
</protein>
<dbReference type="InterPro" id="IPR001242">
    <property type="entry name" value="Condensation_dom"/>
</dbReference>
<feature type="non-terminal residue" evidence="2">
    <location>
        <position position="474"/>
    </location>
</feature>
<reference evidence="2 3" key="1">
    <citation type="submission" date="2018-08" db="EMBL/GenBank/DDBJ databases">
        <title>Recombination of ecologically and evolutionarily significant loci maintains genetic cohesion in the Pseudomonas syringae species complex.</title>
        <authorList>
            <person name="Dillon M."/>
            <person name="Thakur S."/>
            <person name="Almeida R.N.D."/>
            <person name="Weir B.S."/>
            <person name="Guttman D.S."/>
        </authorList>
    </citation>
    <scope>NUCLEOTIDE SEQUENCE [LARGE SCALE GENOMIC DNA]</scope>
    <source>
        <strain evidence="2 3">ICMP 4525</strain>
    </source>
</reference>
<dbReference type="Proteomes" id="UP000271531">
    <property type="component" value="Unassembled WGS sequence"/>
</dbReference>
<dbReference type="Gene3D" id="3.30.559.30">
    <property type="entry name" value="Nonribosomal peptide synthetase, condensation domain"/>
    <property type="match status" value="1"/>
</dbReference>
<dbReference type="PANTHER" id="PTHR45398">
    <property type="match status" value="1"/>
</dbReference>
<dbReference type="Gene3D" id="3.30.559.10">
    <property type="entry name" value="Chloramphenicol acetyltransferase-like domain"/>
    <property type="match status" value="2"/>
</dbReference>
<accession>A0A3M6I9I7</accession>
<dbReference type="AlphaFoldDB" id="A0A3M6I9I7"/>
<name>A0A3M6I9I7_PSEAJ</name>
<feature type="domain" description="Condensation" evidence="1">
    <location>
        <begin position="1"/>
        <end position="304"/>
    </location>
</feature>
<dbReference type="PANTHER" id="PTHR45398:SF1">
    <property type="entry name" value="ENZYME, PUTATIVE (JCVI)-RELATED"/>
    <property type="match status" value="1"/>
</dbReference>
<feature type="domain" description="Condensation" evidence="1">
    <location>
        <begin position="336"/>
        <end position="474"/>
    </location>
</feature>
<dbReference type="SUPFAM" id="SSF52777">
    <property type="entry name" value="CoA-dependent acyltransferases"/>
    <property type="match status" value="3"/>
</dbReference>
<evidence type="ECO:0000313" key="3">
    <source>
        <dbReference type="Proteomes" id="UP000271531"/>
    </source>
</evidence>